<dbReference type="AlphaFoldDB" id="A0A2U1ANQ3"/>
<name>A0A2U1ANQ3_9BACT</name>
<comment type="caution">
    <text evidence="1">The sequence shown here is derived from an EMBL/GenBank/DDBJ whole genome shotgun (WGS) entry which is preliminary data.</text>
</comment>
<dbReference type="RefSeq" id="WP_116545213.1">
    <property type="nucleotide sequence ID" value="NZ_QEKI01000020.1"/>
</dbReference>
<protein>
    <submittedName>
        <fullName evidence="1">Uncharacterized protein</fullName>
    </submittedName>
</protein>
<evidence type="ECO:0000313" key="1">
    <source>
        <dbReference type="EMBL" id="PVY37961.1"/>
    </source>
</evidence>
<evidence type="ECO:0000313" key="2">
    <source>
        <dbReference type="Proteomes" id="UP000245466"/>
    </source>
</evidence>
<keyword evidence="2" id="KW-1185">Reference proteome</keyword>
<accession>A0A2U1ANQ3</accession>
<reference evidence="1 2" key="1">
    <citation type="submission" date="2018-04" db="EMBL/GenBank/DDBJ databases">
        <title>Genomic Encyclopedia of Type Strains, Phase IV (KMG-IV): sequencing the most valuable type-strain genomes for metagenomic binning, comparative biology and taxonomic classification.</title>
        <authorList>
            <person name="Goeker M."/>
        </authorList>
    </citation>
    <scope>NUCLEOTIDE SEQUENCE [LARGE SCALE GENOMIC DNA]</scope>
    <source>
        <strain evidence="1 2">DSM 100231</strain>
    </source>
</reference>
<gene>
    <name evidence="1" type="ORF">C8E01_12063</name>
</gene>
<organism evidence="1 2">
    <name type="scientific">Pontibacter virosus</name>
    <dbReference type="NCBI Taxonomy" id="1765052"/>
    <lineage>
        <taxon>Bacteria</taxon>
        <taxon>Pseudomonadati</taxon>
        <taxon>Bacteroidota</taxon>
        <taxon>Cytophagia</taxon>
        <taxon>Cytophagales</taxon>
        <taxon>Hymenobacteraceae</taxon>
        <taxon>Pontibacter</taxon>
    </lineage>
</organism>
<dbReference type="Proteomes" id="UP000245466">
    <property type="component" value="Unassembled WGS sequence"/>
</dbReference>
<dbReference type="OrthoDB" id="7875217at2"/>
<proteinExistence type="predicted"/>
<sequence length="146" mass="17202">MKNWKSIKEEIYYEDGSLRDIYVFNTNKEDWKAWANLINEKYSVEFYNGRTQQTKARIDVEELLKYFTAPEDFKDVNKAYIKLGKVTLDCQLHYESEMESDIDPKEVKTEEDHQAILEYLKAVASALNKKVVMTSEMTPEDVLLEV</sequence>
<dbReference type="EMBL" id="QEKI01000020">
    <property type="protein sequence ID" value="PVY37961.1"/>
    <property type="molecule type" value="Genomic_DNA"/>
</dbReference>